<dbReference type="EMBL" id="CABL01000001">
    <property type="protein sequence ID" value="CBH74273.1"/>
    <property type="molecule type" value="Genomic_DNA"/>
</dbReference>
<gene>
    <name evidence="2" type="ORF">CARN1_2160</name>
</gene>
<evidence type="ECO:0000313" key="2">
    <source>
        <dbReference type="EMBL" id="CBH74273.1"/>
    </source>
</evidence>
<feature type="transmembrane region" description="Helical" evidence="1">
    <location>
        <begin position="44"/>
        <end position="62"/>
    </location>
</feature>
<sequence length="129" mass="14233">MIDRTNGRRYLLELSGALLFYIAALLLSLTLLERPALTGLERTLAALLPVPGIMLLFCAMARHVARIDELQRQILLEGMAVAGGITAMLAMTATFLENAGIANPPPWVWFVCFMAILPFGAAYAHRRYE</sequence>
<keyword evidence="1" id="KW-0812">Transmembrane</keyword>
<protein>
    <submittedName>
        <fullName evidence="2">Uncharacterized protein</fullName>
    </submittedName>
</protein>
<organism evidence="2">
    <name type="scientific">mine drainage metagenome</name>
    <dbReference type="NCBI Taxonomy" id="410659"/>
    <lineage>
        <taxon>unclassified sequences</taxon>
        <taxon>metagenomes</taxon>
        <taxon>ecological metagenomes</taxon>
    </lineage>
</organism>
<dbReference type="AlphaFoldDB" id="E6PCT9"/>
<proteinExistence type="predicted"/>
<feature type="transmembrane region" description="Helical" evidence="1">
    <location>
        <begin position="74"/>
        <end position="95"/>
    </location>
</feature>
<reference evidence="2" key="1">
    <citation type="submission" date="2009-10" db="EMBL/GenBank/DDBJ databases">
        <title>Diversity of trophic interactions inside an arsenic-rich microbial ecosystem.</title>
        <authorList>
            <person name="Bertin P.N."/>
            <person name="Heinrich-Salmeron A."/>
            <person name="Pelletier E."/>
            <person name="Goulhen-Chollet F."/>
            <person name="Arsene-Ploetze F."/>
            <person name="Gallien S."/>
            <person name="Calteau A."/>
            <person name="Vallenet D."/>
            <person name="Casiot C."/>
            <person name="Chane-Woon-Ming B."/>
            <person name="Giloteaux L."/>
            <person name="Barakat M."/>
            <person name="Bonnefoy V."/>
            <person name="Bruneel O."/>
            <person name="Chandler M."/>
            <person name="Cleiss J."/>
            <person name="Duran R."/>
            <person name="Elbaz-Poulichet F."/>
            <person name="Fonknechten N."/>
            <person name="Lauga B."/>
            <person name="Mornico D."/>
            <person name="Ortet P."/>
            <person name="Schaeffer C."/>
            <person name="Siguier P."/>
            <person name="Alexander Thil Smith A."/>
            <person name="Van Dorsselaer A."/>
            <person name="Weissenbach J."/>
            <person name="Medigue C."/>
            <person name="Le Paslier D."/>
        </authorList>
    </citation>
    <scope>NUCLEOTIDE SEQUENCE</scope>
</reference>
<evidence type="ECO:0000256" key="1">
    <source>
        <dbReference type="SAM" id="Phobius"/>
    </source>
</evidence>
<comment type="caution">
    <text evidence="2">The sequence shown here is derived from an EMBL/GenBank/DDBJ whole genome shotgun (WGS) entry which is preliminary data.</text>
</comment>
<feature type="transmembrane region" description="Helical" evidence="1">
    <location>
        <begin position="107"/>
        <end position="124"/>
    </location>
</feature>
<keyword evidence="1" id="KW-0472">Membrane</keyword>
<name>E6PCT9_9ZZZZ</name>
<feature type="transmembrane region" description="Helical" evidence="1">
    <location>
        <begin position="12"/>
        <end position="32"/>
    </location>
</feature>
<keyword evidence="1" id="KW-1133">Transmembrane helix</keyword>
<accession>E6PCT9</accession>